<name>A0AAV9XHI0_9PEZI</name>
<proteinExistence type="predicted"/>
<feature type="compositionally biased region" description="Basic and acidic residues" evidence="1">
    <location>
        <begin position="17"/>
        <end position="35"/>
    </location>
</feature>
<organism evidence="2 3">
    <name type="scientific">Orbilia ellipsospora</name>
    <dbReference type="NCBI Taxonomy" id="2528407"/>
    <lineage>
        <taxon>Eukaryota</taxon>
        <taxon>Fungi</taxon>
        <taxon>Dikarya</taxon>
        <taxon>Ascomycota</taxon>
        <taxon>Pezizomycotina</taxon>
        <taxon>Orbiliomycetes</taxon>
        <taxon>Orbiliales</taxon>
        <taxon>Orbiliaceae</taxon>
        <taxon>Orbilia</taxon>
    </lineage>
</organism>
<evidence type="ECO:0000313" key="3">
    <source>
        <dbReference type="Proteomes" id="UP001365542"/>
    </source>
</evidence>
<evidence type="ECO:0008006" key="4">
    <source>
        <dbReference type="Google" id="ProtNLM"/>
    </source>
</evidence>
<evidence type="ECO:0000313" key="2">
    <source>
        <dbReference type="EMBL" id="KAK6541026.1"/>
    </source>
</evidence>
<evidence type="ECO:0000256" key="1">
    <source>
        <dbReference type="SAM" id="MobiDB-lite"/>
    </source>
</evidence>
<comment type="caution">
    <text evidence="2">The sequence shown here is derived from an EMBL/GenBank/DDBJ whole genome shotgun (WGS) entry which is preliminary data.</text>
</comment>
<accession>A0AAV9XHI0</accession>
<feature type="region of interest" description="Disordered" evidence="1">
    <location>
        <begin position="16"/>
        <end position="35"/>
    </location>
</feature>
<protein>
    <recommendedName>
        <fullName evidence="4">Retrotransposon gag domain-containing protein</fullName>
    </recommendedName>
</protein>
<keyword evidence="3" id="KW-1185">Reference proteome</keyword>
<dbReference type="Proteomes" id="UP001365542">
    <property type="component" value="Unassembled WGS sequence"/>
</dbReference>
<gene>
    <name evidence="2" type="ORF">TWF694_008405</name>
</gene>
<sequence>MERKIEKAGWLHLLKAPKKENAKKSGPRKSTETQALKRERSLCSTMILEHIDPKYWHLFDPRERDPHVMWTEIERVWRYLDYGVMSEISALQKGNDESMFEYFARAKSLYGRFKDSGRKMSEAAFIVYVLRGLPEDRYKKAKEMFNLSKDIEDLHRGLQEFEADLTF</sequence>
<dbReference type="EMBL" id="JAVHJO010000004">
    <property type="protein sequence ID" value="KAK6541026.1"/>
    <property type="molecule type" value="Genomic_DNA"/>
</dbReference>
<reference evidence="2 3" key="1">
    <citation type="submission" date="2019-10" db="EMBL/GenBank/DDBJ databases">
        <authorList>
            <person name="Palmer J.M."/>
        </authorList>
    </citation>
    <scope>NUCLEOTIDE SEQUENCE [LARGE SCALE GENOMIC DNA]</scope>
    <source>
        <strain evidence="2 3">TWF694</strain>
    </source>
</reference>
<dbReference type="AlphaFoldDB" id="A0AAV9XHI0"/>